<feature type="domain" description="Acyl-CoA dehydrogenase-like C-terminal" evidence="11">
    <location>
        <begin position="462"/>
        <end position="559"/>
    </location>
</feature>
<gene>
    <name evidence="12" type="ORF">B0X71_01775</name>
</gene>
<accession>A0A1Q2KV29</accession>
<evidence type="ECO:0000256" key="1">
    <source>
        <dbReference type="ARBA" id="ARBA00001974"/>
    </source>
</evidence>
<dbReference type="InterPro" id="IPR036250">
    <property type="entry name" value="AcylCo_DH-like_C"/>
</dbReference>
<comment type="cofactor">
    <cofactor evidence="1 7">
        <name>FAD</name>
        <dbReference type="ChEBI" id="CHEBI:57692"/>
    </cofactor>
</comment>
<dbReference type="Pfam" id="PF21263">
    <property type="entry name" value="Acyl-CoA-dh_C"/>
    <property type="match status" value="1"/>
</dbReference>
<evidence type="ECO:0000259" key="8">
    <source>
        <dbReference type="Pfam" id="PF00441"/>
    </source>
</evidence>
<dbReference type="RefSeq" id="WP_077587846.1">
    <property type="nucleotide sequence ID" value="NZ_CP019640.1"/>
</dbReference>
<organism evidence="12 13">
    <name type="scientific">Planococcus lenghuensis</name>
    <dbReference type="NCBI Taxonomy" id="2213202"/>
    <lineage>
        <taxon>Bacteria</taxon>
        <taxon>Bacillati</taxon>
        <taxon>Bacillota</taxon>
        <taxon>Bacilli</taxon>
        <taxon>Bacillales</taxon>
        <taxon>Caryophanaceae</taxon>
        <taxon>Planococcus</taxon>
    </lineage>
</organism>
<comment type="catalytic activity">
    <reaction evidence="6">
        <text>a 2,3-saturated acyl-CoA + A = a 2,3-dehydroacyl-CoA + AH2</text>
        <dbReference type="Rhea" id="RHEA:48608"/>
        <dbReference type="ChEBI" id="CHEBI:13193"/>
        <dbReference type="ChEBI" id="CHEBI:17499"/>
        <dbReference type="ChEBI" id="CHEBI:60015"/>
        <dbReference type="ChEBI" id="CHEBI:65111"/>
    </reaction>
</comment>
<keyword evidence="13" id="KW-1185">Reference proteome</keyword>
<dbReference type="InterPro" id="IPR046373">
    <property type="entry name" value="Acyl-CoA_Oxase/DH_mid-dom_sf"/>
</dbReference>
<dbReference type="Pfam" id="PF02770">
    <property type="entry name" value="Acyl-CoA_dh_M"/>
    <property type="match status" value="1"/>
</dbReference>
<dbReference type="InterPro" id="IPR049426">
    <property type="entry name" value="Acyl-CoA-dh-like_C"/>
</dbReference>
<evidence type="ECO:0000256" key="5">
    <source>
        <dbReference type="ARBA" id="ARBA00023002"/>
    </source>
</evidence>
<dbReference type="Proteomes" id="UP000188184">
    <property type="component" value="Chromosome"/>
</dbReference>
<dbReference type="Gene3D" id="1.10.540.10">
    <property type="entry name" value="Acyl-CoA dehydrogenase/oxidase, N-terminal domain"/>
    <property type="match status" value="1"/>
</dbReference>
<keyword evidence="3 7" id="KW-0285">Flavoprotein</keyword>
<dbReference type="SUPFAM" id="SSF56645">
    <property type="entry name" value="Acyl-CoA dehydrogenase NM domain-like"/>
    <property type="match status" value="1"/>
</dbReference>
<dbReference type="InterPro" id="IPR006091">
    <property type="entry name" value="Acyl-CoA_Oxase/DH_mid-dom"/>
</dbReference>
<dbReference type="Pfam" id="PF00441">
    <property type="entry name" value="Acyl-CoA_dh_1"/>
    <property type="match status" value="1"/>
</dbReference>
<dbReference type="FunFam" id="2.40.110.10:FF:000001">
    <property type="entry name" value="Acyl-CoA dehydrogenase, mitochondrial"/>
    <property type="match status" value="1"/>
</dbReference>
<dbReference type="InterPro" id="IPR006089">
    <property type="entry name" value="Acyl-CoA_DH_CS"/>
</dbReference>
<dbReference type="PANTHER" id="PTHR43884">
    <property type="entry name" value="ACYL-COA DEHYDROGENASE"/>
    <property type="match status" value="1"/>
</dbReference>
<dbReference type="GO" id="GO:0050660">
    <property type="term" value="F:flavin adenine dinucleotide binding"/>
    <property type="evidence" value="ECO:0007669"/>
    <property type="project" value="InterPro"/>
</dbReference>
<dbReference type="Gene3D" id="1.20.140.10">
    <property type="entry name" value="Butyryl-CoA Dehydrogenase, subunit A, domain 3"/>
    <property type="match status" value="2"/>
</dbReference>
<feature type="domain" description="Acyl-CoA dehydrogenase/oxidase N-terminal" evidence="10">
    <location>
        <begin position="33"/>
        <end position="145"/>
    </location>
</feature>
<evidence type="ECO:0000256" key="3">
    <source>
        <dbReference type="ARBA" id="ARBA00022630"/>
    </source>
</evidence>
<evidence type="ECO:0000256" key="7">
    <source>
        <dbReference type="RuleBase" id="RU362125"/>
    </source>
</evidence>
<feature type="domain" description="Acyl-CoA oxidase/dehydrogenase middle" evidence="9">
    <location>
        <begin position="149"/>
        <end position="242"/>
    </location>
</feature>
<evidence type="ECO:0000256" key="4">
    <source>
        <dbReference type="ARBA" id="ARBA00022827"/>
    </source>
</evidence>
<dbReference type="FunFam" id="1.10.540.10:FF:000001">
    <property type="entry name" value="Very long-chain-specific acyl-CoA dehydrogenase, mitochondrial"/>
    <property type="match status" value="1"/>
</dbReference>
<feature type="domain" description="Acyl-CoA dehydrogenase/oxidase C-terminal" evidence="8">
    <location>
        <begin position="254"/>
        <end position="419"/>
    </location>
</feature>
<keyword evidence="4 7" id="KW-0274">FAD</keyword>
<dbReference type="AlphaFoldDB" id="A0A1Q2KV29"/>
<dbReference type="EMBL" id="CP019640">
    <property type="protein sequence ID" value="AQQ51974.1"/>
    <property type="molecule type" value="Genomic_DNA"/>
</dbReference>
<proteinExistence type="inferred from homology"/>
<dbReference type="KEGG" id="pmar:B0X71_01775"/>
<dbReference type="SUPFAM" id="SSF47203">
    <property type="entry name" value="Acyl-CoA dehydrogenase C-terminal domain-like"/>
    <property type="match status" value="1"/>
</dbReference>
<dbReference type="PANTHER" id="PTHR43884:SF12">
    <property type="entry name" value="ISOVALERYL-COA DEHYDROGENASE, MITOCHONDRIAL-RELATED"/>
    <property type="match status" value="1"/>
</dbReference>
<reference evidence="12 13" key="1">
    <citation type="submission" date="2017-02" db="EMBL/GenBank/DDBJ databases">
        <title>The complete genomic sequence of a novel cold adapted crude oil-degrading bacterium Planococcus qaidamina Y42.</title>
        <authorList>
            <person name="Yang R."/>
        </authorList>
    </citation>
    <scope>NUCLEOTIDE SEQUENCE [LARGE SCALE GENOMIC DNA]</scope>
    <source>
        <strain evidence="12 13">Y42</strain>
    </source>
</reference>
<evidence type="ECO:0000259" key="10">
    <source>
        <dbReference type="Pfam" id="PF02771"/>
    </source>
</evidence>
<evidence type="ECO:0000259" key="11">
    <source>
        <dbReference type="Pfam" id="PF21263"/>
    </source>
</evidence>
<dbReference type="OrthoDB" id="9802447at2"/>
<dbReference type="PROSITE" id="PS00072">
    <property type="entry name" value="ACYL_COA_DH_1"/>
    <property type="match status" value="1"/>
</dbReference>
<dbReference type="Gene3D" id="2.40.110.10">
    <property type="entry name" value="Butyryl-CoA Dehydrogenase, subunit A, domain 2"/>
    <property type="match status" value="1"/>
</dbReference>
<evidence type="ECO:0000313" key="13">
    <source>
        <dbReference type="Proteomes" id="UP000188184"/>
    </source>
</evidence>
<evidence type="ECO:0000259" key="9">
    <source>
        <dbReference type="Pfam" id="PF02770"/>
    </source>
</evidence>
<dbReference type="InterPro" id="IPR009100">
    <property type="entry name" value="AcylCoA_DH/oxidase_NM_dom_sf"/>
</dbReference>
<sequence>MNVMKTDTLAYRGGSFLYSPAEKDAVFTPENFTEEHRMIAATAKRFLEQEVRPNNEALENQDFTKVKELLHKAGELGLLGHSVPEAYGGLGLDKISKGLVGEMLGSGGGYSVAQSNHTCIATLPITYFGTEQQKEKYLPKLASGEFIGAYCLTEPNAGSDALAAQTTARLNEAGTHYILNGTKMFITNAEFSDTFITYAKVDGNAFTAFIVERNFPGLSLGPEEQKMGIKSSSTRAVIFEDCEVPVENLLGEVGKGHVIALNVLNLGRFNLGSACTGAAKYGMGLALGYVKERKQFGRAIADFGATQEKIADMAIRIYAAESLQYRTAGYLEDALGSLYESDDQRLIAKQLMEYASECAVCKVYGSETLDFVADEALQLHGGYGYIKEYGVEQMYRDSRINRIFEGTNEINRLLIPMNLLKAAMKGQIPLLDLVNQAASEMQEPKVDGIGPITRETEAVKAVRRVLLMCAGLAFEAYGEKLAEEQGVLMQLANLGIALYALESAVLRTQKELDAKGEEKVQLKLQLAEALADETLLAAELAARKMIQSAAKNPQLATAVTAVTAELSRLQRGGTARTKRAIAQAQFEAGQFVS</sequence>
<evidence type="ECO:0000256" key="6">
    <source>
        <dbReference type="ARBA" id="ARBA00052546"/>
    </source>
</evidence>
<dbReference type="FunFam" id="1.20.140.10:FF:000019">
    <property type="entry name" value="Acyl-CoA dehydrogenase"/>
    <property type="match status" value="1"/>
</dbReference>
<dbReference type="InterPro" id="IPR013786">
    <property type="entry name" value="AcylCoA_DH/ox_N"/>
</dbReference>
<dbReference type="GO" id="GO:0003995">
    <property type="term" value="F:acyl-CoA dehydrogenase activity"/>
    <property type="evidence" value="ECO:0007669"/>
    <property type="project" value="InterPro"/>
</dbReference>
<dbReference type="Pfam" id="PF02771">
    <property type="entry name" value="Acyl-CoA_dh_N"/>
    <property type="match status" value="1"/>
</dbReference>
<evidence type="ECO:0000313" key="12">
    <source>
        <dbReference type="EMBL" id="AQQ51974.1"/>
    </source>
</evidence>
<evidence type="ECO:0000256" key="2">
    <source>
        <dbReference type="ARBA" id="ARBA00009347"/>
    </source>
</evidence>
<dbReference type="InterPro" id="IPR009075">
    <property type="entry name" value="AcylCo_DH/oxidase_C"/>
</dbReference>
<protein>
    <submittedName>
        <fullName evidence="12">Acyl-CoA dehydrogenase</fullName>
    </submittedName>
</protein>
<keyword evidence="5 7" id="KW-0560">Oxidoreductase</keyword>
<comment type="similarity">
    <text evidence="2 7">Belongs to the acyl-CoA dehydrogenase family.</text>
</comment>
<dbReference type="InterPro" id="IPR037069">
    <property type="entry name" value="AcylCoA_DH/ox_N_sf"/>
</dbReference>
<name>A0A1Q2KV29_9BACL</name>